<dbReference type="GO" id="GO:0010150">
    <property type="term" value="P:leaf senescence"/>
    <property type="evidence" value="ECO:0007669"/>
    <property type="project" value="InterPro"/>
</dbReference>
<keyword evidence="2" id="KW-1185">Reference proteome</keyword>
<dbReference type="AlphaFoldDB" id="A0A7J6X974"/>
<dbReference type="Proteomes" id="UP000554482">
    <property type="component" value="Unassembled WGS sequence"/>
</dbReference>
<proteinExistence type="predicted"/>
<dbReference type="PANTHER" id="PTHR36725:SF1">
    <property type="entry name" value="SENESCENCE-ASSOCIATED PROTEIN AAF, CHLOROLPLASTIC"/>
    <property type="match status" value="1"/>
</dbReference>
<accession>A0A7J6X974</accession>
<organism evidence="1 2">
    <name type="scientific">Thalictrum thalictroides</name>
    <name type="common">Rue-anemone</name>
    <name type="synonym">Anemone thalictroides</name>
    <dbReference type="NCBI Taxonomy" id="46969"/>
    <lineage>
        <taxon>Eukaryota</taxon>
        <taxon>Viridiplantae</taxon>
        <taxon>Streptophyta</taxon>
        <taxon>Embryophyta</taxon>
        <taxon>Tracheophyta</taxon>
        <taxon>Spermatophyta</taxon>
        <taxon>Magnoliopsida</taxon>
        <taxon>Ranunculales</taxon>
        <taxon>Ranunculaceae</taxon>
        <taxon>Thalictroideae</taxon>
        <taxon>Thalictrum</taxon>
    </lineage>
</organism>
<evidence type="ECO:0000313" key="2">
    <source>
        <dbReference type="Proteomes" id="UP000554482"/>
    </source>
</evidence>
<name>A0A7J6X974_THATH</name>
<dbReference type="PANTHER" id="PTHR36725">
    <property type="entry name" value="SENESCENCE-ASSOCIATED PROTEIN AAF, CHLOROLPLASTIC"/>
    <property type="match status" value="1"/>
</dbReference>
<evidence type="ECO:0000313" key="1">
    <source>
        <dbReference type="EMBL" id="KAF5206284.1"/>
    </source>
</evidence>
<reference evidence="1 2" key="1">
    <citation type="submission" date="2020-06" db="EMBL/GenBank/DDBJ databases">
        <title>Transcriptomic and genomic resources for Thalictrum thalictroides and T. hernandezii: Facilitating candidate gene discovery in an emerging model plant lineage.</title>
        <authorList>
            <person name="Arias T."/>
            <person name="Riano-Pachon D.M."/>
            <person name="Di Stilio V.S."/>
        </authorList>
    </citation>
    <scope>NUCLEOTIDE SEQUENCE [LARGE SCALE GENOMIC DNA]</scope>
    <source>
        <strain evidence="2">cv. WT478/WT964</strain>
        <tissue evidence="1">Leaves</tissue>
    </source>
</reference>
<dbReference type="GO" id="GO:0009507">
    <property type="term" value="C:chloroplast"/>
    <property type="evidence" value="ECO:0007669"/>
    <property type="project" value="TreeGrafter"/>
</dbReference>
<dbReference type="InterPro" id="IPR044973">
    <property type="entry name" value="AAF-like"/>
</dbReference>
<comment type="caution">
    <text evidence="1">The sequence shown here is derived from an EMBL/GenBank/DDBJ whole genome shotgun (WGS) entry which is preliminary data.</text>
</comment>
<sequence length="78" mass="8490">MVGPGIQADEVVGRETGPMVEAYWSIASALSEVDGIDYTDPEEIELVAATIKDLDAMDDKRTVSLLVDYSGFPHMTRT</sequence>
<protein>
    <submittedName>
        <fullName evidence="1">Senescence-associated protein osa15 protein</fullName>
    </submittedName>
</protein>
<dbReference type="GO" id="GO:0034599">
    <property type="term" value="P:cellular response to oxidative stress"/>
    <property type="evidence" value="ECO:0007669"/>
    <property type="project" value="TreeGrafter"/>
</dbReference>
<gene>
    <name evidence="1" type="ORF">FRX31_004129</name>
</gene>
<dbReference type="EMBL" id="JABWDY010002932">
    <property type="protein sequence ID" value="KAF5206284.1"/>
    <property type="molecule type" value="Genomic_DNA"/>
</dbReference>